<name>A0AAE1XNM8_9LAMI</name>
<accession>A0AAE1XNM8</accession>
<feature type="signal peptide" evidence="2">
    <location>
        <begin position="1"/>
        <end position="19"/>
    </location>
</feature>
<feature type="region of interest" description="Disordered" evidence="1">
    <location>
        <begin position="138"/>
        <end position="157"/>
    </location>
</feature>
<comment type="caution">
    <text evidence="3">The sequence shown here is derived from an EMBL/GenBank/DDBJ whole genome shotgun (WGS) entry which is preliminary data.</text>
</comment>
<keyword evidence="4" id="KW-1185">Reference proteome</keyword>
<protein>
    <recommendedName>
        <fullName evidence="5">Secreted protein</fullName>
    </recommendedName>
</protein>
<organism evidence="3 4">
    <name type="scientific">Sesamum alatum</name>
    <dbReference type="NCBI Taxonomy" id="300844"/>
    <lineage>
        <taxon>Eukaryota</taxon>
        <taxon>Viridiplantae</taxon>
        <taxon>Streptophyta</taxon>
        <taxon>Embryophyta</taxon>
        <taxon>Tracheophyta</taxon>
        <taxon>Spermatophyta</taxon>
        <taxon>Magnoliopsida</taxon>
        <taxon>eudicotyledons</taxon>
        <taxon>Gunneridae</taxon>
        <taxon>Pentapetalae</taxon>
        <taxon>asterids</taxon>
        <taxon>lamiids</taxon>
        <taxon>Lamiales</taxon>
        <taxon>Pedaliaceae</taxon>
        <taxon>Sesamum</taxon>
    </lineage>
</organism>
<feature type="chain" id="PRO_5041930232" description="Secreted protein" evidence="2">
    <location>
        <begin position="20"/>
        <end position="217"/>
    </location>
</feature>
<feature type="region of interest" description="Disordered" evidence="1">
    <location>
        <begin position="197"/>
        <end position="217"/>
    </location>
</feature>
<evidence type="ECO:0000256" key="1">
    <source>
        <dbReference type="SAM" id="MobiDB-lite"/>
    </source>
</evidence>
<gene>
    <name evidence="3" type="ORF">Salat_2628000</name>
</gene>
<reference evidence="3" key="1">
    <citation type="submission" date="2020-06" db="EMBL/GenBank/DDBJ databases">
        <authorList>
            <person name="Li T."/>
            <person name="Hu X."/>
            <person name="Zhang T."/>
            <person name="Song X."/>
            <person name="Zhang H."/>
            <person name="Dai N."/>
            <person name="Sheng W."/>
            <person name="Hou X."/>
            <person name="Wei L."/>
        </authorList>
    </citation>
    <scope>NUCLEOTIDE SEQUENCE</scope>
    <source>
        <strain evidence="3">3651</strain>
        <tissue evidence="3">Leaf</tissue>
    </source>
</reference>
<evidence type="ECO:0008006" key="5">
    <source>
        <dbReference type="Google" id="ProtNLM"/>
    </source>
</evidence>
<dbReference type="EMBL" id="JACGWO010000011">
    <property type="protein sequence ID" value="KAK4415208.1"/>
    <property type="molecule type" value="Genomic_DNA"/>
</dbReference>
<reference evidence="3" key="2">
    <citation type="journal article" date="2024" name="Plant">
        <title>Genomic evolution and insights into agronomic trait innovations of Sesamum species.</title>
        <authorList>
            <person name="Miao H."/>
            <person name="Wang L."/>
            <person name="Qu L."/>
            <person name="Liu H."/>
            <person name="Sun Y."/>
            <person name="Le M."/>
            <person name="Wang Q."/>
            <person name="Wei S."/>
            <person name="Zheng Y."/>
            <person name="Lin W."/>
            <person name="Duan Y."/>
            <person name="Cao H."/>
            <person name="Xiong S."/>
            <person name="Wang X."/>
            <person name="Wei L."/>
            <person name="Li C."/>
            <person name="Ma Q."/>
            <person name="Ju M."/>
            <person name="Zhao R."/>
            <person name="Li G."/>
            <person name="Mu C."/>
            <person name="Tian Q."/>
            <person name="Mei H."/>
            <person name="Zhang T."/>
            <person name="Gao T."/>
            <person name="Zhang H."/>
        </authorList>
    </citation>
    <scope>NUCLEOTIDE SEQUENCE</scope>
    <source>
        <strain evidence="3">3651</strain>
    </source>
</reference>
<evidence type="ECO:0000313" key="3">
    <source>
        <dbReference type="EMBL" id="KAK4415208.1"/>
    </source>
</evidence>
<sequence length="217" mass="23465">MKFHGVVLLLLLFLTRKKGSLPANASVELAIVRGNVAAPAHHILHRPVAERAEKVERAARAEAERAAVVVEMMVAAREETFSIPSIKTMDIGERDNFLRHCAVELVKFHPTSTGAVCGKRTRSPPLSRCATAVRLPGKFSDMSSNTRTPTRAPPADLPCGAARGLIGVLTRPHAPPEVVAFFRPLSPSLVSGVVRATHRQPRTPLDSPPPGEHFHPT</sequence>
<dbReference type="AlphaFoldDB" id="A0AAE1XNM8"/>
<keyword evidence="2" id="KW-0732">Signal</keyword>
<evidence type="ECO:0000256" key="2">
    <source>
        <dbReference type="SAM" id="SignalP"/>
    </source>
</evidence>
<proteinExistence type="predicted"/>
<dbReference type="Proteomes" id="UP001293254">
    <property type="component" value="Unassembled WGS sequence"/>
</dbReference>
<evidence type="ECO:0000313" key="4">
    <source>
        <dbReference type="Proteomes" id="UP001293254"/>
    </source>
</evidence>